<proteinExistence type="predicted"/>
<evidence type="ECO:0000256" key="2">
    <source>
        <dbReference type="ARBA" id="ARBA00023128"/>
    </source>
</evidence>
<reference evidence="4 5" key="1">
    <citation type="submission" date="2020-04" db="EMBL/GenBank/DDBJ databases">
        <authorList>
            <person name="Alioto T."/>
            <person name="Alioto T."/>
            <person name="Gomez Garrido J."/>
        </authorList>
    </citation>
    <scope>NUCLEOTIDE SEQUENCE [LARGE SCALE GENOMIC DNA]</scope>
</reference>
<dbReference type="Pfam" id="PF05347">
    <property type="entry name" value="Complex1_LYR"/>
    <property type="match status" value="1"/>
</dbReference>
<evidence type="ECO:0000313" key="5">
    <source>
        <dbReference type="Proteomes" id="UP000494165"/>
    </source>
</evidence>
<comment type="caution">
    <text evidence="4">The sequence shown here is derived from an EMBL/GenBank/DDBJ whole genome shotgun (WGS) entry which is preliminary data.</text>
</comment>
<name>A0A8S1DW90_9INSE</name>
<evidence type="ECO:0000259" key="3">
    <source>
        <dbReference type="Pfam" id="PF05347"/>
    </source>
</evidence>
<dbReference type="PANTHER" id="PTHR13675:SF0">
    <property type="entry name" value="LYR MOTIF-CONTAINING PROTEIN 2"/>
    <property type="match status" value="1"/>
</dbReference>
<gene>
    <name evidence="4" type="ORF">CLODIP_2_CD01234</name>
</gene>
<sequence>MGRFPTGSVLSLKQFMTRKQVLKLYKDTLKAIQRVPDEKSRADLLDWARSDFKQHKSQTDEVLFAVN</sequence>
<organism evidence="4 5">
    <name type="scientific">Cloeon dipterum</name>
    <dbReference type="NCBI Taxonomy" id="197152"/>
    <lineage>
        <taxon>Eukaryota</taxon>
        <taxon>Metazoa</taxon>
        <taxon>Ecdysozoa</taxon>
        <taxon>Arthropoda</taxon>
        <taxon>Hexapoda</taxon>
        <taxon>Insecta</taxon>
        <taxon>Pterygota</taxon>
        <taxon>Palaeoptera</taxon>
        <taxon>Ephemeroptera</taxon>
        <taxon>Pisciforma</taxon>
        <taxon>Baetidae</taxon>
        <taxon>Cloeon</taxon>
    </lineage>
</organism>
<feature type="domain" description="Complex 1 LYR protein" evidence="3">
    <location>
        <begin position="19"/>
        <end position="62"/>
    </location>
</feature>
<dbReference type="GO" id="GO:0005739">
    <property type="term" value="C:mitochondrion"/>
    <property type="evidence" value="ECO:0007669"/>
    <property type="project" value="UniProtKB-SubCell"/>
</dbReference>
<dbReference type="EMBL" id="CADEPI010000347">
    <property type="protein sequence ID" value="CAB3384400.1"/>
    <property type="molecule type" value="Genomic_DNA"/>
</dbReference>
<dbReference type="Proteomes" id="UP000494165">
    <property type="component" value="Unassembled WGS sequence"/>
</dbReference>
<dbReference type="InterPro" id="IPR008011">
    <property type="entry name" value="Complex1_LYR_dom"/>
</dbReference>
<dbReference type="OrthoDB" id="74240at2759"/>
<comment type="subcellular location">
    <subcellularLocation>
        <location evidence="1">Mitochondrion</location>
    </subcellularLocation>
</comment>
<accession>A0A8S1DW90</accession>
<evidence type="ECO:0000256" key="1">
    <source>
        <dbReference type="ARBA" id="ARBA00004173"/>
    </source>
</evidence>
<protein>
    <recommendedName>
        <fullName evidence="3">Complex 1 LYR protein domain-containing protein</fullName>
    </recommendedName>
</protein>
<dbReference type="AlphaFoldDB" id="A0A8S1DW90"/>
<dbReference type="PANTHER" id="PTHR13675">
    <property type="entry name" value="LYR MOTIF-CONTAINING PROTEIN 2"/>
    <property type="match status" value="1"/>
</dbReference>
<evidence type="ECO:0000313" key="4">
    <source>
        <dbReference type="EMBL" id="CAB3384400.1"/>
    </source>
</evidence>
<keyword evidence="2" id="KW-0496">Mitochondrion</keyword>
<keyword evidence="5" id="KW-1185">Reference proteome</keyword>